<keyword evidence="2" id="KW-1185">Reference proteome</keyword>
<dbReference type="VEuPathDB" id="FungiDB:MUCCIDRAFT_156249"/>
<dbReference type="EMBL" id="AMYB01000004">
    <property type="protein sequence ID" value="OAD03779.1"/>
    <property type="molecule type" value="Genomic_DNA"/>
</dbReference>
<proteinExistence type="predicted"/>
<dbReference type="AlphaFoldDB" id="A0A162RAQ2"/>
<evidence type="ECO:0000313" key="1">
    <source>
        <dbReference type="EMBL" id="OAD03779.1"/>
    </source>
</evidence>
<evidence type="ECO:0000313" key="2">
    <source>
        <dbReference type="Proteomes" id="UP000077051"/>
    </source>
</evidence>
<gene>
    <name evidence="1" type="ORF">MUCCIDRAFT_156249</name>
</gene>
<comment type="caution">
    <text evidence="1">The sequence shown here is derived from an EMBL/GenBank/DDBJ whole genome shotgun (WGS) entry which is preliminary data.</text>
</comment>
<name>A0A162RAQ2_MUCCL</name>
<accession>A0A162RAQ2</accession>
<protein>
    <submittedName>
        <fullName evidence="1">Uncharacterized protein</fullName>
    </submittedName>
</protein>
<organism evidence="1 2">
    <name type="scientific">Mucor lusitanicus CBS 277.49</name>
    <dbReference type="NCBI Taxonomy" id="747725"/>
    <lineage>
        <taxon>Eukaryota</taxon>
        <taxon>Fungi</taxon>
        <taxon>Fungi incertae sedis</taxon>
        <taxon>Mucoromycota</taxon>
        <taxon>Mucoromycotina</taxon>
        <taxon>Mucoromycetes</taxon>
        <taxon>Mucorales</taxon>
        <taxon>Mucorineae</taxon>
        <taxon>Mucoraceae</taxon>
        <taxon>Mucor</taxon>
    </lineage>
</organism>
<sequence>MHTAKGGSYRLIPTVTNFKGVVLGTGGCKGTLLSAKAVSSYLDTDIISSLKAKNGSSAIEKVSSNSLLYVKSLLDAHNDDQPMM</sequence>
<reference evidence="1 2" key="1">
    <citation type="submission" date="2015-06" db="EMBL/GenBank/DDBJ databases">
        <title>Expansion of signal transduction pathways in fungi by whole-genome duplication.</title>
        <authorList>
            <consortium name="DOE Joint Genome Institute"/>
            <person name="Corrochano L.M."/>
            <person name="Kuo A."/>
            <person name="Marcet-Houben M."/>
            <person name="Polaino S."/>
            <person name="Salamov A."/>
            <person name="Villalobos J.M."/>
            <person name="Alvarez M.I."/>
            <person name="Avalos J."/>
            <person name="Benito E.P."/>
            <person name="Benoit I."/>
            <person name="Burger G."/>
            <person name="Camino L.P."/>
            <person name="Canovas D."/>
            <person name="Cerda-Olmedo E."/>
            <person name="Cheng J.-F."/>
            <person name="Dominguez A."/>
            <person name="Elias M."/>
            <person name="Eslava A.P."/>
            <person name="Glaser F."/>
            <person name="Grimwood J."/>
            <person name="Gutierrez G."/>
            <person name="Heitman J."/>
            <person name="Henrissat B."/>
            <person name="Iturriaga E.A."/>
            <person name="Lang B.F."/>
            <person name="Lavin J.L."/>
            <person name="Lee S."/>
            <person name="Li W."/>
            <person name="Lindquist E."/>
            <person name="Lopez-Garcia S."/>
            <person name="Luque E.M."/>
            <person name="Marcos A.T."/>
            <person name="Martin J."/>
            <person name="Mccluskey K."/>
            <person name="Medina H.R."/>
            <person name="Miralles-Duran A."/>
            <person name="Miyazaki A."/>
            <person name="Munoz-Torres E."/>
            <person name="Oguiza J.A."/>
            <person name="Ohm R."/>
            <person name="Olmedo M."/>
            <person name="Orejas M."/>
            <person name="Ortiz-Castellanos L."/>
            <person name="Pisabarro A.G."/>
            <person name="Rodriguez-Romero J."/>
            <person name="Ruiz-Herrera J."/>
            <person name="Ruiz-Vazquez R."/>
            <person name="Sanz C."/>
            <person name="Schackwitz W."/>
            <person name="Schmutz J."/>
            <person name="Shahriari M."/>
            <person name="Shelest E."/>
            <person name="Silva-Franco F."/>
            <person name="Soanes D."/>
            <person name="Syed K."/>
            <person name="Tagua V.G."/>
            <person name="Talbot N.J."/>
            <person name="Thon M."/>
            <person name="De Vries R.P."/>
            <person name="Wiebenga A."/>
            <person name="Yadav J.S."/>
            <person name="Braun E.L."/>
            <person name="Baker S."/>
            <person name="Garre V."/>
            <person name="Horwitz B."/>
            <person name="Torres-Martinez S."/>
            <person name="Idnurm A."/>
            <person name="Herrera-Estrella A."/>
            <person name="Gabaldon T."/>
            <person name="Grigoriev I.V."/>
        </authorList>
    </citation>
    <scope>NUCLEOTIDE SEQUENCE [LARGE SCALE GENOMIC DNA]</scope>
    <source>
        <strain evidence="1 2">CBS 277.49</strain>
    </source>
</reference>
<dbReference type="Proteomes" id="UP000077051">
    <property type="component" value="Unassembled WGS sequence"/>
</dbReference>